<dbReference type="Proteomes" id="UP000326198">
    <property type="component" value="Unassembled WGS sequence"/>
</dbReference>
<dbReference type="AlphaFoldDB" id="A0A5N7APM2"/>
<dbReference type="EMBL" id="ML736395">
    <property type="protein sequence ID" value="KAE8371804.1"/>
    <property type="molecule type" value="Genomic_DNA"/>
</dbReference>
<reference evidence="4 5" key="1">
    <citation type="submission" date="2019-04" db="EMBL/GenBank/DDBJ databases">
        <title>Friends and foes A comparative genomics studyof 23 Aspergillus species from section Flavi.</title>
        <authorList>
            <consortium name="DOE Joint Genome Institute"/>
            <person name="Kjaerbolling I."/>
            <person name="Vesth T."/>
            <person name="Frisvad J.C."/>
            <person name="Nybo J.L."/>
            <person name="Theobald S."/>
            <person name="Kildgaard S."/>
            <person name="Isbrandt T."/>
            <person name="Kuo A."/>
            <person name="Sato A."/>
            <person name="Lyhne E.K."/>
            <person name="Kogle M.E."/>
            <person name="Wiebenga A."/>
            <person name="Kun R.S."/>
            <person name="Lubbers R.J."/>
            <person name="Makela M.R."/>
            <person name="Barry K."/>
            <person name="Chovatia M."/>
            <person name="Clum A."/>
            <person name="Daum C."/>
            <person name="Haridas S."/>
            <person name="He G."/>
            <person name="LaButti K."/>
            <person name="Lipzen A."/>
            <person name="Mondo S."/>
            <person name="Riley R."/>
            <person name="Salamov A."/>
            <person name="Simmons B.A."/>
            <person name="Magnuson J.K."/>
            <person name="Henrissat B."/>
            <person name="Mortensen U.H."/>
            <person name="Larsen T.O."/>
            <person name="Devries R.P."/>
            <person name="Grigoriev I.V."/>
            <person name="Machida M."/>
            <person name="Baker S.E."/>
            <person name="Andersen M.R."/>
        </authorList>
    </citation>
    <scope>NUCLEOTIDE SEQUENCE [LARGE SCALE GENOMIC DNA]</scope>
    <source>
        <strain evidence="4 5">IBT 29228</strain>
    </source>
</reference>
<dbReference type="InterPro" id="IPR058525">
    <property type="entry name" value="DUF8212"/>
</dbReference>
<protein>
    <submittedName>
        <fullName evidence="4">Heterokaryon incompatibility protein-domain-containing protein</fullName>
    </submittedName>
</protein>
<dbReference type="PANTHER" id="PTHR10622:SF10">
    <property type="entry name" value="HET DOMAIN-CONTAINING PROTEIN"/>
    <property type="match status" value="1"/>
</dbReference>
<proteinExistence type="predicted"/>
<dbReference type="OrthoDB" id="4504628at2759"/>
<evidence type="ECO:0000259" key="2">
    <source>
        <dbReference type="Pfam" id="PF06985"/>
    </source>
</evidence>
<dbReference type="InterPro" id="IPR010730">
    <property type="entry name" value="HET"/>
</dbReference>
<dbReference type="PANTHER" id="PTHR10622">
    <property type="entry name" value="HET DOMAIN-CONTAINING PROTEIN"/>
    <property type="match status" value="1"/>
</dbReference>
<keyword evidence="1" id="KW-0472">Membrane</keyword>
<gene>
    <name evidence="4" type="ORF">BDV26DRAFT_302460</name>
</gene>
<evidence type="ECO:0000256" key="1">
    <source>
        <dbReference type="SAM" id="Phobius"/>
    </source>
</evidence>
<name>A0A5N7APM2_9EURO</name>
<feature type="transmembrane region" description="Helical" evidence="1">
    <location>
        <begin position="646"/>
        <end position="665"/>
    </location>
</feature>
<feature type="domain" description="Heterokaryon incompatibility" evidence="2">
    <location>
        <begin position="22"/>
        <end position="106"/>
    </location>
</feature>
<feature type="transmembrane region" description="Helical" evidence="1">
    <location>
        <begin position="544"/>
        <end position="561"/>
    </location>
</feature>
<evidence type="ECO:0000259" key="3">
    <source>
        <dbReference type="Pfam" id="PF26640"/>
    </source>
</evidence>
<organism evidence="4 5">
    <name type="scientific">Aspergillus bertholletiae</name>
    <dbReference type="NCBI Taxonomy" id="1226010"/>
    <lineage>
        <taxon>Eukaryota</taxon>
        <taxon>Fungi</taxon>
        <taxon>Dikarya</taxon>
        <taxon>Ascomycota</taxon>
        <taxon>Pezizomycotina</taxon>
        <taxon>Eurotiomycetes</taxon>
        <taxon>Eurotiomycetidae</taxon>
        <taxon>Eurotiales</taxon>
        <taxon>Aspergillaceae</taxon>
        <taxon>Aspergillus</taxon>
        <taxon>Aspergillus subgen. Circumdati</taxon>
    </lineage>
</organism>
<evidence type="ECO:0000313" key="4">
    <source>
        <dbReference type="EMBL" id="KAE8371804.1"/>
    </source>
</evidence>
<feature type="transmembrane region" description="Helical" evidence="1">
    <location>
        <begin position="613"/>
        <end position="634"/>
    </location>
</feature>
<evidence type="ECO:0000313" key="5">
    <source>
        <dbReference type="Proteomes" id="UP000326198"/>
    </source>
</evidence>
<keyword evidence="1" id="KW-0812">Transmembrane</keyword>
<keyword evidence="1" id="KW-1133">Transmembrane helix</keyword>
<feature type="domain" description="DUF8212" evidence="3">
    <location>
        <begin position="217"/>
        <end position="291"/>
    </location>
</feature>
<keyword evidence="5" id="KW-1185">Reference proteome</keyword>
<dbReference type="Pfam" id="PF06985">
    <property type="entry name" value="HET"/>
    <property type="match status" value="1"/>
</dbReference>
<dbReference type="Pfam" id="PF26640">
    <property type="entry name" value="DUF8212"/>
    <property type="match status" value="1"/>
</dbReference>
<sequence>MWLLNARTVTLEEFFENEAPPYSILSHTWGREEVSFQEIQDSQKNYTKKKGYQKILHTCRQALNDGLKYAWVDTCCIDKSSSSELSEAINSMFRWYGKAAICYAFLVDVPPGCNTHDPKGPFSKSRWFTRGWTLQELFGPRKIELNLITGIDTRFFTGRTSSDGSISAQSRSGTHMSYMNDGTLQRRSTPILHQASIAERMRIFGISMPLIYGEGERAFARLQEEIIKTSQDQSILAWGHLAPWRGPKQNIERGFKQDLSLFSDRMSGEQRPVGILARSPTAFRDCGSIVPSLGDKHDSFHLSVTNKGLHICPPVSHNELFNSKPSQQKLQLALLQCRPRDNPTLLLAIVIKYVHGNTYCRLENRVHWINYRTWFWWSKKAIYLSLEEHLEEEFYQNSFSFSGSSIYIRQIPDTFSVQELSPHAQSLTSNIFPPNHKTITPGLSPCEGNIALLLSSEEKRSKVVLYLSLTELPTLGSSPLMMRKETFLISVPYRCSISEACSYLPTSTCASGYVWWGDAYTRSWLNSVSKLWEALDFLFNQRKFVLILLWLAYDAVLHLMITSIEIKRGGVITSKFQWRRSVMSQVLAISTISVIAFTVFVKPEGYFINIKLLYLAYLYCLPLSFIAKIVSLLLGSLQNALPDIGWIFVLLCVIVFAYAFLLFYWEEQGRFFHSELKLRSLVLPPVYSTDIFNPPKCTVSISNCKYIAMTLGRMVDMIKPGWQEEQLLTWIQFFEFHHYPTSKTA</sequence>
<accession>A0A5N7APM2</accession>
<feature type="transmembrane region" description="Helical" evidence="1">
    <location>
        <begin position="582"/>
        <end position="601"/>
    </location>
</feature>